<dbReference type="SUPFAM" id="SSF63817">
    <property type="entry name" value="Sortase"/>
    <property type="match status" value="1"/>
</dbReference>
<gene>
    <name evidence="3" type="ORF">SAMN04488543_2795</name>
</gene>
<dbReference type="InterPro" id="IPR005754">
    <property type="entry name" value="Sortase"/>
</dbReference>
<dbReference type="OrthoDB" id="525039at2"/>
<dbReference type="InterPro" id="IPR023365">
    <property type="entry name" value="Sortase_dom-sf"/>
</dbReference>
<dbReference type="CDD" id="cd05829">
    <property type="entry name" value="Sortase_F"/>
    <property type="match status" value="1"/>
</dbReference>
<protein>
    <submittedName>
        <fullName evidence="3">Sortase family protein</fullName>
    </submittedName>
</protein>
<proteinExistence type="predicted"/>
<evidence type="ECO:0000313" key="3">
    <source>
        <dbReference type="EMBL" id="SDS99296.1"/>
    </source>
</evidence>
<dbReference type="EMBL" id="LT629749">
    <property type="protein sequence ID" value="SDS99296.1"/>
    <property type="molecule type" value="Genomic_DNA"/>
</dbReference>
<dbReference type="AlphaFoldDB" id="A0A1H1WSF9"/>
<accession>A0A1H1WSF9</accession>
<dbReference type="GO" id="GO:0016787">
    <property type="term" value="F:hydrolase activity"/>
    <property type="evidence" value="ECO:0007669"/>
    <property type="project" value="UniProtKB-KW"/>
</dbReference>
<sequence length="239" mass="24711">MADGGRRSGLIAAAAAVVLLLVGIVVLTLGVQGRAGPPQPAAAEPVVTVSPTPEPTRSTPSPSPARSGGGRTPARPAPSAEPKTRIGAFLPASAPTALDIPSVGIRSTSFVDLQVAKDGTLNVPGSADEVGLYADGPTPGQLGPAVLGAHVDSKKGPGVFYRLGAVEKGDKIHVTRKDKTRVTFTVDKVAVYPKDDFPTDEVYYGDFDQPQIRLVTCGGPFDPVDHYLSNVIVFGHRTS</sequence>
<dbReference type="Pfam" id="PF04203">
    <property type="entry name" value="Sortase"/>
    <property type="match status" value="1"/>
</dbReference>
<reference evidence="3 4" key="1">
    <citation type="submission" date="2016-10" db="EMBL/GenBank/DDBJ databases">
        <authorList>
            <person name="de Groot N.N."/>
        </authorList>
    </citation>
    <scope>NUCLEOTIDE SEQUENCE [LARGE SCALE GENOMIC DNA]</scope>
    <source>
        <strain evidence="3 4">DSM 21741</strain>
    </source>
</reference>
<evidence type="ECO:0000256" key="1">
    <source>
        <dbReference type="ARBA" id="ARBA00022801"/>
    </source>
</evidence>
<dbReference type="Proteomes" id="UP000199092">
    <property type="component" value="Chromosome I"/>
</dbReference>
<feature type="region of interest" description="Disordered" evidence="2">
    <location>
        <begin position="34"/>
        <end position="82"/>
    </location>
</feature>
<evidence type="ECO:0000256" key="2">
    <source>
        <dbReference type="SAM" id="MobiDB-lite"/>
    </source>
</evidence>
<dbReference type="Gene3D" id="2.40.260.10">
    <property type="entry name" value="Sortase"/>
    <property type="match status" value="1"/>
</dbReference>
<dbReference type="NCBIfam" id="NF033748">
    <property type="entry name" value="class_F_sortase"/>
    <property type="match status" value="1"/>
</dbReference>
<organism evidence="3 4">
    <name type="scientific">Friedmanniella luteola</name>
    <dbReference type="NCBI Taxonomy" id="546871"/>
    <lineage>
        <taxon>Bacteria</taxon>
        <taxon>Bacillati</taxon>
        <taxon>Actinomycetota</taxon>
        <taxon>Actinomycetes</taxon>
        <taxon>Propionibacteriales</taxon>
        <taxon>Nocardioidaceae</taxon>
        <taxon>Friedmanniella</taxon>
    </lineage>
</organism>
<dbReference type="RefSeq" id="WP_091413592.1">
    <property type="nucleotide sequence ID" value="NZ_LT629749.1"/>
</dbReference>
<evidence type="ECO:0000313" key="4">
    <source>
        <dbReference type="Proteomes" id="UP000199092"/>
    </source>
</evidence>
<dbReference type="InterPro" id="IPR042001">
    <property type="entry name" value="Sortase_F"/>
</dbReference>
<feature type="compositionally biased region" description="Low complexity" evidence="2">
    <location>
        <begin position="34"/>
        <end position="66"/>
    </location>
</feature>
<name>A0A1H1WSF9_9ACTN</name>
<dbReference type="STRING" id="546871.SAMN04488543_2795"/>
<keyword evidence="4" id="KW-1185">Reference proteome</keyword>
<keyword evidence="1" id="KW-0378">Hydrolase</keyword>